<gene>
    <name evidence="1" type="ORF">T4C_14143</name>
</gene>
<accession>A0A0V1JX34</accession>
<proteinExistence type="predicted"/>
<dbReference type="Proteomes" id="UP000054826">
    <property type="component" value="Unassembled WGS sequence"/>
</dbReference>
<reference evidence="1 2" key="1">
    <citation type="submission" date="2015-01" db="EMBL/GenBank/DDBJ databases">
        <title>Evolution of Trichinella species and genotypes.</title>
        <authorList>
            <person name="Korhonen P.K."/>
            <person name="Edoardo P."/>
            <person name="Giuseppe L.R."/>
            <person name="Gasser R.B."/>
        </authorList>
    </citation>
    <scope>NUCLEOTIDE SEQUENCE [LARGE SCALE GENOMIC DNA]</scope>
    <source>
        <strain evidence="1">ISS176</strain>
    </source>
</reference>
<evidence type="ECO:0000313" key="2">
    <source>
        <dbReference type="Proteomes" id="UP000054826"/>
    </source>
</evidence>
<evidence type="ECO:0008006" key="3">
    <source>
        <dbReference type="Google" id="ProtNLM"/>
    </source>
</evidence>
<evidence type="ECO:0000313" key="1">
    <source>
        <dbReference type="EMBL" id="KRZ39568.1"/>
    </source>
</evidence>
<organism evidence="1 2">
    <name type="scientific">Trichinella pseudospiralis</name>
    <name type="common">Parasitic roundworm</name>
    <dbReference type="NCBI Taxonomy" id="6337"/>
    <lineage>
        <taxon>Eukaryota</taxon>
        <taxon>Metazoa</taxon>
        <taxon>Ecdysozoa</taxon>
        <taxon>Nematoda</taxon>
        <taxon>Enoplea</taxon>
        <taxon>Dorylaimia</taxon>
        <taxon>Trichinellida</taxon>
        <taxon>Trichinellidae</taxon>
        <taxon>Trichinella</taxon>
    </lineage>
</organism>
<dbReference type="EMBL" id="JYDV01000034">
    <property type="protein sequence ID" value="KRZ39568.1"/>
    <property type="molecule type" value="Genomic_DNA"/>
</dbReference>
<protein>
    <recommendedName>
        <fullName evidence="3">PiggyBac transposable element-derived protein domain-containing protein</fullName>
    </recommendedName>
</protein>
<dbReference type="AlphaFoldDB" id="A0A0V1JX34"/>
<sequence>MLSIRPNVTLSSHDLRRGRNVVMLSTQHIDGSVDDEEQDCKSHDILVYNSCKGGVDTVQAHMGKMVH</sequence>
<name>A0A0V1JX34_TRIPS</name>
<comment type="caution">
    <text evidence="1">The sequence shown here is derived from an EMBL/GenBank/DDBJ whole genome shotgun (WGS) entry which is preliminary data.</text>
</comment>